<reference evidence="2 4" key="1">
    <citation type="submission" date="2017-06" db="EMBL/GenBank/DDBJ databases">
        <title>Genome Sequencing of the methanotroph Methylovulum psychrotolerants str. HV10-M2 isolated from a high-altitude environment.</title>
        <authorList>
            <person name="Mateos-Rivera A."/>
        </authorList>
    </citation>
    <scope>NUCLEOTIDE SEQUENCE [LARGE SCALE GENOMIC DNA]</scope>
    <source>
        <strain evidence="2 4">HV10_M2</strain>
    </source>
</reference>
<name>A0A1Z4BTF4_9GAMM</name>
<evidence type="ECO:0000313" key="5">
    <source>
        <dbReference type="Proteomes" id="UP000237423"/>
    </source>
</evidence>
<accession>A0A1Z4BTF4</accession>
<gene>
    <name evidence="3" type="ORF">AADEFJLK_01334</name>
    <name evidence="2" type="ORF">CEK71_00085</name>
</gene>
<keyword evidence="4" id="KW-1185">Reference proteome</keyword>
<feature type="transmembrane region" description="Helical" evidence="1">
    <location>
        <begin position="115"/>
        <end position="135"/>
    </location>
</feature>
<feature type="transmembrane region" description="Helical" evidence="1">
    <location>
        <begin position="55"/>
        <end position="72"/>
    </location>
</feature>
<dbReference type="RefSeq" id="WP_088617474.1">
    <property type="nucleotide sequence ID" value="NZ_CP022129.1"/>
</dbReference>
<protein>
    <submittedName>
        <fullName evidence="2">Uncharacterized protein</fullName>
    </submittedName>
</protein>
<dbReference type="Proteomes" id="UP000237423">
    <property type="component" value="Unassembled WGS sequence"/>
</dbReference>
<keyword evidence="1" id="KW-0812">Transmembrane</keyword>
<evidence type="ECO:0000313" key="4">
    <source>
        <dbReference type="Proteomes" id="UP000197019"/>
    </source>
</evidence>
<keyword evidence="1" id="KW-1133">Transmembrane helix</keyword>
<dbReference type="EMBL" id="CP022129">
    <property type="protein sequence ID" value="ASF44591.1"/>
    <property type="molecule type" value="Genomic_DNA"/>
</dbReference>
<sequence length="168" mass="19206">MSLLIEYLQLCWFVNNPTELHPARAFFWKNVLFYVVSGIIVEANIGDFPEATLEVAMRAIVALMLLSTQILATKKAAVFYQLQTAVFICENFMMTLGIGVEIFDAFAHNTPYEDYPLYLGAFLIVWYLAIISYVFKRVFAFHYAKCIGMALLYFCLTYGGPFLVMEVI</sequence>
<dbReference type="AlphaFoldDB" id="A0A1Z4BTF4"/>
<feature type="transmembrane region" description="Helical" evidence="1">
    <location>
        <begin position="147"/>
        <end position="165"/>
    </location>
</feature>
<feature type="transmembrane region" description="Helical" evidence="1">
    <location>
        <begin position="84"/>
        <end position="103"/>
    </location>
</feature>
<organism evidence="2 4">
    <name type="scientific">Methylovulum psychrotolerans</name>
    <dbReference type="NCBI Taxonomy" id="1704499"/>
    <lineage>
        <taxon>Bacteria</taxon>
        <taxon>Pseudomonadati</taxon>
        <taxon>Pseudomonadota</taxon>
        <taxon>Gammaproteobacteria</taxon>
        <taxon>Methylococcales</taxon>
        <taxon>Methylococcaceae</taxon>
        <taxon>Methylovulum</taxon>
    </lineage>
</organism>
<evidence type="ECO:0000313" key="3">
    <source>
        <dbReference type="EMBL" id="POZ52727.1"/>
    </source>
</evidence>
<evidence type="ECO:0000256" key="1">
    <source>
        <dbReference type="SAM" id="Phobius"/>
    </source>
</evidence>
<keyword evidence="1" id="KW-0472">Membrane</keyword>
<dbReference type="EMBL" id="PGFZ01000002">
    <property type="protein sequence ID" value="POZ52727.1"/>
    <property type="molecule type" value="Genomic_DNA"/>
</dbReference>
<dbReference type="Proteomes" id="UP000197019">
    <property type="component" value="Chromosome"/>
</dbReference>
<dbReference type="OrthoDB" id="5568213at2"/>
<reference evidence="3 5" key="2">
    <citation type="submission" date="2017-11" db="EMBL/GenBank/DDBJ databases">
        <title>Draft Genome Sequence of Methylobacter psychrotolerans Sph1T, an Obligate Methanotroph from Low-Temperature Environments.</title>
        <authorList>
            <person name="Oshkin I.Y."/>
            <person name="Miroshnikov K."/>
            <person name="Belova S.E."/>
            <person name="Korzhenkov A."/>
            <person name="Toshchakov S.V."/>
            <person name="Dedysh S.N."/>
        </authorList>
    </citation>
    <scope>NUCLEOTIDE SEQUENCE [LARGE SCALE GENOMIC DNA]</scope>
    <source>
        <strain evidence="3 5">Sph1</strain>
    </source>
</reference>
<evidence type="ECO:0000313" key="2">
    <source>
        <dbReference type="EMBL" id="ASF44591.1"/>
    </source>
</evidence>
<proteinExistence type="predicted"/>
<dbReference type="KEGG" id="mpsy:CEK71_00085"/>